<protein>
    <submittedName>
        <fullName evidence="1">Uncharacterized protein</fullName>
    </submittedName>
</protein>
<reference evidence="1 2" key="1">
    <citation type="submission" date="2018-04" db="EMBL/GenBank/DDBJ databases">
        <title>Genome sequencing of Gemmobacter.</title>
        <authorList>
            <person name="Yi H."/>
            <person name="Baek M.-G."/>
        </authorList>
    </citation>
    <scope>NUCLEOTIDE SEQUENCE [LARGE SCALE GENOMIC DNA]</scope>
    <source>
        <strain evidence="1 2">HYN0069</strain>
        <plasmid evidence="2">Plasmid unnamed2</plasmid>
    </source>
</reference>
<proteinExistence type="predicted"/>
<gene>
    <name evidence="1" type="ORF">HYN69_19500</name>
</gene>
<dbReference type="AlphaFoldDB" id="A0A2S0USH3"/>
<sequence length="63" mass="7178">MVLIAGRNQPDLWQDIPWGCNPFGAEGDISGDFCPLPFPRLFFNWFRVNRNDELPLTVIAQDG</sequence>
<name>A0A2S0USH3_9RHOB</name>
<dbReference type="EMBL" id="CP028920">
    <property type="protein sequence ID" value="AWB50769.1"/>
    <property type="molecule type" value="Genomic_DNA"/>
</dbReference>
<dbReference type="KEGG" id="geh:HYN69_19500"/>
<organism evidence="1 2">
    <name type="scientific">Paragemmobacter aquarius</name>
    <dbReference type="NCBI Taxonomy" id="2169400"/>
    <lineage>
        <taxon>Bacteria</taxon>
        <taxon>Pseudomonadati</taxon>
        <taxon>Pseudomonadota</taxon>
        <taxon>Alphaproteobacteria</taxon>
        <taxon>Rhodobacterales</taxon>
        <taxon>Paracoccaceae</taxon>
        <taxon>Paragemmobacter</taxon>
    </lineage>
</organism>
<geneLocation type="plasmid" evidence="1">
    <name>unnamed2</name>
</geneLocation>
<evidence type="ECO:0000313" key="1">
    <source>
        <dbReference type="EMBL" id="AWB50769.1"/>
    </source>
</evidence>
<accession>A0A2S0USH3</accession>
<dbReference type="Proteomes" id="UP000244496">
    <property type="component" value="Plasmid unnamed2"/>
</dbReference>
<keyword evidence="2" id="KW-1185">Reference proteome</keyword>
<evidence type="ECO:0000313" key="2">
    <source>
        <dbReference type="Proteomes" id="UP000244496"/>
    </source>
</evidence>
<keyword evidence="1" id="KW-0614">Plasmid</keyword>